<dbReference type="InterPro" id="IPR036390">
    <property type="entry name" value="WH_DNA-bd_sf"/>
</dbReference>
<dbReference type="SUPFAM" id="SSF46785">
    <property type="entry name" value="Winged helix' DNA-binding domain"/>
    <property type="match status" value="1"/>
</dbReference>
<feature type="domain" description="Transcription regulator TrmB N-terminal" evidence="2">
    <location>
        <begin position="11"/>
        <end position="67"/>
    </location>
</feature>
<dbReference type="EMBL" id="BARS01017953">
    <property type="protein sequence ID" value="GAF89083.1"/>
    <property type="molecule type" value="Genomic_DNA"/>
</dbReference>
<gene>
    <name evidence="3" type="ORF">S01H1_29293</name>
</gene>
<accession>X0T6H6</accession>
<reference evidence="3" key="1">
    <citation type="journal article" date="2014" name="Front. Microbiol.">
        <title>High frequency of phylogenetically diverse reductive dehalogenase-homologous genes in deep subseafloor sedimentary metagenomes.</title>
        <authorList>
            <person name="Kawai M."/>
            <person name="Futagami T."/>
            <person name="Toyoda A."/>
            <person name="Takaki Y."/>
            <person name="Nishi S."/>
            <person name="Hori S."/>
            <person name="Arai W."/>
            <person name="Tsubouchi T."/>
            <person name="Morono Y."/>
            <person name="Uchiyama I."/>
            <person name="Ito T."/>
            <person name="Fujiyama A."/>
            <person name="Inagaki F."/>
            <person name="Takami H."/>
        </authorList>
    </citation>
    <scope>NUCLEOTIDE SEQUENCE</scope>
    <source>
        <strain evidence="3">Expedition CK06-06</strain>
    </source>
</reference>
<name>X0T6H6_9ZZZZ</name>
<dbReference type="InterPro" id="IPR002831">
    <property type="entry name" value="Tscrpt_reg_TrmB_N"/>
</dbReference>
<comment type="caution">
    <text evidence="3">The sequence shown here is derived from an EMBL/GenBank/DDBJ whole genome shotgun (WGS) entry which is preliminary data.</text>
</comment>
<dbReference type="Gene3D" id="1.10.10.10">
    <property type="entry name" value="Winged helix-like DNA-binding domain superfamily/Winged helix DNA-binding domain"/>
    <property type="match status" value="1"/>
</dbReference>
<organism evidence="3">
    <name type="scientific">marine sediment metagenome</name>
    <dbReference type="NCBI Taxonomy" id="412755"/>
    <lineage>
        <taxon>unclassified sequences</taxon>
        <taxon>metagenomes</taxon>
        <taxon>ecological metagenomes</taxon>
    </lineage>
</organism>
<evidence type="ECO:0000256" key="1">
    <source>
        <dbReference type="SAM" id="Coils"/>
    </source>
</evidence>
<evidence type="ECO:0000259" key="2">
    <source>
        <dbReference type="Pfam" id="PF01978"/>
    </source>
</evidence>
<evidence type="ECO:0000313" key="3">
    <source>
        <dbReference type="EMBL" id="GAF89083.1"/>
    </source>
</evidence>
<protein>
    <recommendedName>
        <fullName evidence="2">Transcription regulator TrmB N-terminal domain-containing protein</fullName>
    </recommendedName>
</protein>
<dbReference type="Pfam" id="PF01978">
    <property type="entry name" value="TrmB"/>
    <property type="match status" value="1"/>
</dbReference>
<dbReference type="InterPro" id="IPR036388">
    <property type="entry name" value="WH-like_DNA-bd_sf"/>
</dbReference>
<sequence>MMQTYTLFQYIFGYDVYPSKVLLYLYISQDTTPKEISKRMKISRGLLYQTLQFLDDEGYIDRSERGRVKLFTSKVEEKLLAGIAELQEMGKNLNQLRHKAIREKMVELDEEMGGLKELEEHLREELQK</sequence>
<keyword evidence="1" id="KW-0175">Coiled coil</keyword>
<feature type="coiled-coil region" evidence="1">
    <location>
        <begin position="83"/>
        <end position="128"/>
    </location>
</feature>
<dbReference type="AlphaFoldDB" id="X0T6H6"/>
<proteinExistence type="predicted"/>